<proteinExistence type="predicted"/>
<dbReference type="AlphaFoldDB" id="G0P0Q3"/>
<protein>
    <recommendedName>
        <fullName evidence="3">UBX domain-containing protein</fullName>
    </recommendedName>
</protein>
<dbReference type="SUPFAM" id="SSF54236">
    <property type="entry name" value="Ubiquitin-like"/>
    <property type="match status" value="1"/>
</dbReference>
<dbReference type="InterPro" id="IPR018997">
    <property type="entry name" value="PUB_domain"/>
</dbReference>
<name>G0P0Q3_CAEBE</name>
<dbReference type="PROSITE" id="PS50033">
    <property type="entry name" value="UBX"/>
    <property type="match status" value="1"/>
</dbReference>
<accession>G0P0Q3</accession>
<keyword evidence="2" id="KW-0812">Transmembrane</keyword>
<feature type="domain" description="UBX" evidence="3">
    <location>
        <begin position="434"/>
        <end position="511"/>
    </location>
</feature>
<gene>
    <name evidence="4" type="ORF">CAEBREN_15910</name>
</gene>
<feature type="compositionally biased region" description="Low complexity" evidence="1">
    <location>
        <begin position="151"/>
        <end position="162"/>
    </location>
</feature>
<dbReference type="eggNOG" id="KOG2699">
    <property type="taxonomic scope" value="Eukaryota"/>
</dbReference>
<dbReference type="SUPFAM" id="SSF143503">
    <property type="entry name" value="PUG domain-like"/>
    <property type="match status" value="1"/>
</dbReference>
<dbReference type="Gene3D" id="1.20.58.2190">
    <property type="match status" value="1"/>
</dbReference>
<dbReference type="GO" id="GO:0005737">
    <property type="term" value="C:cytoplasm"/>
    <property type="evidence" value="ECO:0007669"/>
    <property type="project" value="TreeGrafter"/>
</dbReference>
<dbReference type="SMART" id="SM00580">
    <property type="entry name" value="PUG"/>
    <property type="match status" value="1"/>
</dbReference>
<dbReference type="PANTHER" id="PTHR23153">
    <property type="entry name" value="UBX-RELATED"/>
    <property type="match status" value="1"/>
</dbReference>
<dbReference type="OMA" id="RMQKNEP"/>
<evidence type="ECO:0000259" key="3">
    <source>
        <dbReference type="PROSITE" id="PS50033"/>
    </source>
</evidence>
<dbReference type="STRING" id="135651.G0P0Q3"/>
<dbReference type="HOGENOM" id="CLU_033280_2_0_1"/>
<dbReference type="InterPro" id="IPR036339">
    <property type="entry name" value="PUB-like_dom_sf"/>
</dbReference>
<organism evidence="5">
    <name type="scientific">Caenorhabditis brenneri</name>
    <name type="common">Nematode worm</name>
    <dbReference type="NCBI Taxonomy" id="135651"/>
    <lineage>
        <taxon>Eukaryota</taxon>
        <taxon>Metazoa</taxon>
        <taxon>Ecdysozoa</taxon>
        <taxon>Nematoda</taxon>
        <taxon>Chromadorea</taxon>
        <taxon>Rhabditida</taxon>
        <taxon>Rhabditina</taxon>
        <taxon>Rhabditomorpha</taxon>
        <taxon>Rhabditoidea</taxon>
        <taxon>Rhabditidae</taxon>
        <taxon>Peloderinae</taxon>
        <taxon>Caenorhabditis</taxon>
    </lineage>
</organism>
<dbReference type="PANTHER" id="PTHR23153:SF38">
    <property type="entry name" value="UBX DOMAIN-CONTAINING PROTEIN 6"/>
    <property type="match status" value="1"/>
</dbReference>
<evidence type="ECO:0000256" key="1">
    <source>
        <dbReference type="SAM" id="MobiDB-lite"/>
    </source>
</evidence>
<evidence type="ECO:0000313" key="4">
    <source>
        <dbReference type="EMBL" id="EGT41842.1"/>
    </source>
</evidence>
<dbReference type="OrthoDB" id="49605at2759"/>
<feature type="compositionally biased region" description="Basic and acidic residues" evidence="1">
    <location>
        <begin position="185"/>
        <end position="196"/>
    </location>
</feature>
<keyword evidence="2" id="KW-1133">Transmembrane helix</keyword>
<evidence type="ECO:0000313" key="5">
    <source>
        <dbReference type="Proteomes" id="UP000008068"/>
    </source>
</evidence>
<feature type="region of interest" description="Disordered" evidence="1">
    <location>
        <begin position="132"/>
        <end position="218"/>
    </location>
</feature>
<keyword evidence="2" id="KW-0472">Membrane</keyword>
<dbReference type="InterPro" id="IPR001012">
    <property type="entry name" value="UBX_dom"/>
</dbReference>
<dbReference type="FunCoup" id="G0P0Q3">
    <property type="interactions" value="2886"/>
</dbReference>
<dbReference type="Proteomes" id="UP000008068">
    <property type="component" value="Unassembled WGS sequence"/>
</dbReference>
<dbReference type="Pfam" id="PF09409">
    <property type="entry name" value="PUB"/>
    <property type="match status" value="1"/>
</dbReference>
<feature type="transmembrane region" description="Helical" evidence="2">
    <location>
        <begin position="59"/>
        <end position="80"/>
    </location>
</feature>
<dbReference type="EMBL" id="GL380003">
    <property type="protein sequence ID" value="EGT41842.1"/>
    <property type="molecule type" value="Genomic_DNA"/>
</dbReference>
<keyword evidence="5" id="KW-1185">Reference proteome</keyword>
<sequence length="536" mass="60137">MGEPLVAEPTTEQSPLSSTNSVAYQSADPLPASDSFGIGDIYRVFIIFCDKYSLDKKQVALGVFLAFLLLVFSIGTVIAWNRYNPIIQEFIIKENIEKARKKSNEKNKRRMKNFGKFKKFFNKARTEVHFRNSGEGVRLSSGEGSSDAPVDRQVAADRAAQAAERRMKPDPTPQDASKRRIQMIAKRELEEERRQMETLNVSDTPKPKDEEPKELDHSSAISSILFTSELLGDDHARPREVLQEDIKKYLNDQIRDAVDEDDKAIAAILMIYNLNKTQTREAAVDIIAKICSNILENPDVPKFKSIRLGNNAYQNKIAPAIGGRAFLEAIGFVEQENNGDPALVFTRKTDEHLVEALGALKEGQVVPIKVARDLQLFSLKEGQKPKAPKLTPDFFNLTTAELKAEQKNKELQVERMLTLRTKEMREKDELNATKKYKYTLIRVRLPGNILIQGVFGCSEPFSNVRLFVASTLSSALVASEFTLRDATGQFVEDENTSLVQLGLVPAALLHMVFTEPIEGAGDVVADEYLDQIRELE</sequence>
<dbReference type="CDD" id="cd16119">
    <property type="entry name" value="UBX_UBXN6"/>
    <property type="match status" value="1"/>
</dbReference>
<dbReference type="InterPro" id="IPR029071">
    <property type="entry name" value="Ubiquitin-like_domsf"/>
</dbReference>
<feature type="compositionally biased region" description="Basic and acidic residues" evidence="1">
    <location>
        <begin position="205"/>
        <end position="217"/>
    </location>
</feature>
<dbReference type="InParanoid" id="G0P0Q3"/>
<evidence type="ECO:0000256" key="2">
    <source>
        <dbReference type="SAM" id="Phobius"/>
    </source>
</evidence>
<reference evidence="5" key="1">
    <citation type="submission" date="2011-07" db="EMBL/GenBank/DDBJ databases">
        <authorList>
            <consortium name="Caenorhabditis brenneri Sequencing and Analysis Consortium"/>
            <person name="Wilson R.K."/>
        </authorList>
    </citation>
    <scope>NUCLEOTIDE SEQUENCE [LARGE SCALE GENOMIC DNA]</scope>
    <source>
        <strain evidence="5">PB2801</strain>
    </source>
</reference>
<dbReference type="Gene3D" id="3.10.20.90">
    <property type="entry name" value="Phosphatidylinositol 3-kinase Catalytic Subunit, Chain A, domain 1"/>
    <property type="match status" value="1"/>
</dbReference>